<proteinExistence type="predicted"/>
<organism evidence="1 2">
    <name type="scientific">Pseudonocardia sediminis</name>
    <dbReference type="NCBI Taxonomy" id="1397368"/>
    <lineage>
        <taxon>Bacteria</taxon>
        <taxon>Bacillati</taxon>
        <taxon>Actinomycetota</taxon>
        <taxon>Actinomycetes</taxon>
        <taxon>Pseudonocardiales</taxon>
        <taxon>Pseudonocardiaceae</taxon>
        <taxon>Pseudonocardia</taxon>
    </lineage>
</organism>
<keyword evidence="2" id="KW-1185">Reference proteome</keyword>
<sequence>MTENVLADIAAAVLRCPSVAGLHSGDGAGIRSVVGDTIIDGVVRGPDGLLLGVTGRYPCPVTEIAAEVRAAVRGVVPDATVVVSVEDMVVE</sequence>
<dbReference type="RefSeq" id="WP_130293245.1">
    <property type="nucleotide sequence ID" value="NZ_SHKL01000001.1"/>
</dbReference>
<dbReference type="AlphaFoldDB" id="A0A4Q7V857"/>
<evidence type="ECO:0008006" key="3">
    <source>
        <dbReference type="Google" id="ProtNLM"/>
    </source>
</evidence>
<name>A0A4Q7V857_PSEST</name>
<protein>
    <recommendedName>
        <fullName evidence="3">Asp23/Gls24 family envelope stress response protein</fullName>
    </recommendedName>
</protein>
<gene>
    <name evidence="1" type="ORF">EV383_5967</name>
</gene>
<dbReference type="OrthoDB" id="5192951at2"/>
<evidence type="ECO:0000313" key="2">
    <source>
        <dbReference type="Proteomes" id="UP000291591"/>
    </source>
</evidence>
<comment type="caution">
    <text evidence="1">The sequence shown here is derived from an EMBL/GenBank/DDBJ whole genome shotgun (WGS) entry which is preliminary data.</text>
</comment>
<accession>A0A4Q7V857</accession>
<reference evidence="1 2" key="1">
    <citation type="submission" date="2019-02" db="EMBL/GenBank/DDBJ databases">
        <title>Sequencing the genomes of 1000 actinobacteria strains.</title>
        <authorList>
            <person name="Klenk H.-P."/>
        </authorList>
    </citation>
    <scope>NUCLEOTIDE SEQUENCE [LARGE SCALE GENOMIC DNA]</scope>
    <source>
        <strain evidence="1 2">DSM 45779</strain>
    </source>
</reference>
<dbReference type="EMBL" id="SHKL01000001">
    <property type="protein sequence ID" value="RZT89013.1"/>
    <property type="molecule type" value="Genomic_DNA"/>
</dbReference>
<dbReference type="Proteomes" id="UP000291591">
    <property type="component" value="Unassembled WGS sequence"/>
</dbReference>
<evidence type="ECO:0000313" key="1">
    <source>
        <dbReference type="EMBL" id="RZT89013.1"/>
    </source>
</evidence>